<evidence type="ECO:0000256" key="1">
    <source>
        <dbReference type="SAM" id="MobiDB-lite"/>
    </source>
</evidence>
<dbReference type="EMBL" id="CP046234">
    <property type="protein sequence ID" value="WFD45899.1"/>
    <property type="molecule type" value="Genomic_DNA"/>
</dbReference>
<evidence type="ECO:0000313" key="2">
    <source>
        <dbReference type="EMBL" id="WFD45899.1"/>
    </source>
</evidence>
<sequence>MRPSQSMRSIRSRRSMLLGRDAFQPTAPVAPVLDTRRVTSTQHGIETDERPSQAPARFYLGEQEDARVPASRPSMHSLGSSSNLTLEEMGQEHAHAPQFARSRADSVSSLTSLMERTPGMRRTTSTQSLNETHLQRSMSSHEHLTQLLQRNLGMRRGSAMPSVSSENSGPVRVGAGGTGSKLMATTFANLLHGRPVERQTKPIVSKFARYQQQFDPSASAQSVLAQSHADNVPGRVISVEVPPTSVFSEGFVDRVKAQLSHEEVRSRRNTNDSVKAPQQYRYLLDYGLSGPSIDKDSLSHVELTPRVDSGLPLDSPTLQETPMRVRGNLRAASTPRMEQSVTERAKLVVPDSATTLGPNMIPFHFIHALTSTFENALALDRAEVPAMASLLPGVADRDDPVFAASPPDEDTVTDSAGEAEEHVHFIDNQSMRAIAYTAQAVSIQRIHTVTRRFSDPFREALVRVANGSGYMAYLHTQEHAGQAGTAKRAGPQGTQDARGGSGLLWHRGSHRDRPHAAGARQSSPSLTRSNTALAALGTLAGRAESPRHAGVRGRVN</sequence>
<name>A0ABY8EJS8_MALFU</name>
<accession>A0ABY8EJS8</accession>
<organism evidence="2 3">
    <name type="scientific">Malassezia furfur</name>
    <name type="common">Pityriasis versicolor infection agent</name>
    <name type="synonym">Pityrosporum furfur</name>
    <dbReference type="NCBI Taxonomy" id="55194"/>
    <lineage>
        <taxon>Eukaryota</taxon>
        <taxon>Fungi</taxon>
        <taxon>Dikarya</taxon>
        <taxon>Basidiomycota</taxon>
        <taxon>Ustilaginomycotina</taxon>
        <taxon>Malasseziomycetes</taxon>
        <taxon>Malasseziales</taxon>
        <taxon>Malasseziaceae</taxon>
        <taxon>Malassezia</taxon>
    </lineage>
</organism>
<proteinExistence type="predicted"/>
<evidence type="ECO:0000313" key="3">
    <source>
        <dbReference type="Proteomes" id="UP000818624"/>
    </source>
</evidence>
<protein>
    <submittedName>
        <fullName evidence="2">Uncharacterized protein</fullName>
    </submittedName>
</protein>
<dbReference type="Proteomes" id="UP000818624">
    <property type="component" value="Chromosome 1"/>
</dbReference>
<feature type="region of interest" description="Disordered" evidence="1">
    <location>
        <begin position="90"/>
        <end position="141"/>
    </location>
</feature>
<feature type="compositionally biased region" description="Polar residues" evidence="1">
    <location>
        <begin position="122"/>
        <end position="138"/>
    </location>
</feature>
<reference evidence="2 3" key="1">
    <citation type="journal article" date="2020" name="Elife">
        <title>Loss of centromere function drives karyotype evolution in closely related Malassezia species.</title>
        <authorList>
            <person name="Sankaranarayanan S.R."/>
            <person name="Ianiri G."/>
            <person name="Coelho M.A."/>
            <person name="Reza M.H."/>
            <person name="Thimmappa B.C."/>
            <person name="Ganguly P."/>
            <person name="Vadnala R.N."/>
            <person name="Sun S."/>
            <person name="Siddharthan R."/>
            <person name="Tellgren-Roth C."/>
            <person name="Dawson T.L."/>
            <person name="Heitman J."/>
            <person name="Sanyal K."/>
        </authorList>
    </citation>
    <scope>NUCLEOTIDE SEQUENCE [LARGE SCALE GENOMIC DNA]</scope>
    <source>
        <strain evidence="2">CBS14141</strain>
    </source>
</reference>
<gene>
    <name evidence="2" type="ORF">GLX27_000524</name>
</gene>
<feature type="region of interest" description="Disordered" evidence="1">
    <location>
        <begin position="481"/>
        <end position="528"/>
    </location>
</feature>
<keyword evidence="3" id="KW-1185">Reference proteome</keyword>
<feature type="compositionally biased region" description="Polar residues" evidence="1">
    <location>
        <begin position="105"/>
        <end position="114"/>
    </location>
</feature>